<reference evidence="1" key="1">
    <citation type="submission" date="2022-04" db="EMBL/GenBank/DDBJ databases">
        <title>Genome of the entomopathogenic fungus Entomophthora muscae.</title>
        <authorList>
            <person name="Elya C."/>
            <person name="Lovett B.R."/>
            <person name="Lee E."/>
            <person name="Macias A.M."/>
            <person name="Hajek A.E."/>
            <person name="De Bivort B.L."/>
            <person name="Kasson M.T."/>
            <person name="De Fine Licht H.H."/>
            <person name="Stajich J.E."/>
        </authorList>
    </citation>
    <scope>NUCLEOTIDE SEQUENCE</scope>
    <source>
        <strain evidence="1">Berkeley</strain>
    </source>
</reference>
<dbReference type="EMBL" id="QTSX02007108">
    <property type="protein sequence ID" value="KAJ9051543.1"/>
    <property type="molecule type" value="Genomic_DNA"/>
</dbReference>
<accession>A0ACC2RNB4</accession>
<name>A0ACC2RNB4_9FUNG</name>
<sequence length="63" mass="6881">MTHILTHVKICIQPNRTRSSPATLPSAQYPVSRSSTLPTVNPNQAKSMGSQETPHDSMTTPSY</sequence>
<protein>
    <submittedName>
        <fullName evidence="1">Uncharacterized protein</fullName>
    </submittedName>
</protein>
<evidence type="ECO:0000313" key="1">
    <source>
        <dbReference type="EMBL" id="KAJ9051543.1"/>
    </source>
</evidence>
<proteinExistence type="predicted"/>
<keyword evidence="2" id="KW-1185">Reference proteome</keyword>
<evidence type="ECO:0000313" key="2">
    <source>
        <dbReference type="Proteomes" id="UP001165960"/>
    </source>
</evidence>
<gene>
    <name evidence="1" type="ORF">DSO57_1003482</name>
</gene>
<comment type="caution">
    <text evidence="1">The sequence shown here is derived from an EMBL/GenBank/DDBJ whole genome shotgun (WGS) entry which is preliminary data.</text>
</comment>
<organism evidence="1 2">
    <name type="scientific">Entomophthora muscae</name>
    <dbReference type="NCBI Taxonomy" id="34485"/>
    <lineage>
        <taxon>Eukaryota</taxon>
        <taxon>Fungi</taxon>
        <taxon>Fungi incertae sedis</taxon>
        <taxon>Zoopagomycota</taxon>
        <taxon>Entomophthoromycotina</taxon>
        <taxon>Entomophthoromycetes</taxon>
        <taxon>Entomophthorales</taxon>
        <taxon>Entomophthoraceae</taxon>
        <taxon>Entomophthora</taxon>
    </lineage>
</organism>
<dbReference type="Proteomes" id="UP001165960">
    <property type="component" value="Unassembled WGS sequence"/>
</dbReference>